<dbReference type="InterPro" id="IPR040442">
    <property type="entry name" value="Pyrv_kinase-like_dom_sf"/>
</dbReference>
<evidence type="ECO:0000313" key="5">
    <source>
        <dbReference type="EMBL" id="MCQ4628478.1"/>
    </source>
</evidence>
<name>A0ABT1QZX3_9HYPH</name>
<sequence length="267" mass="28636">MLDVTSPDGRTFAERLRAGEPCYSLGIRTARSVDFVRMAASSGYDAIWIDLEHSTIPLDTTAQMTATARDLGLEAWVRVPEGDFGVIGRVLDGGASGLIIPQVETAEDARKAVSYCRYPPEGSRSHNALTSPFGFRRMDGKVRAAAANRSVFLQVLLESAHAIDNIDAIAAVDGVDAIGLGLNDLSANLNIFGDVRAEAITTLCRRAIEVGAKHGKLVIIGGLQGPDHYRELVDLGAAPYVFAAIDTDIFVDVLDQRIARWRAAISA</sequence>
<dbReference type="PANTHER" id="PTHR30502">
    <property type="entry name" value="2-KETO-3-DEOXY-L-RHAMNONATE ALDOLASE"/>
    <property type="match status" value="1"/>
</dbReference>
<dbReference type="InterPro" id="IPR005000">
    <property type="entry name" value="Aldolase/citrate-lyase_domain"/>
</dbReference>
<dbReference type="Proteomes" id="UP000996601">
    <property type="component" value="Unassembled WGS sequence"/>
</dbReference>
<dbReference type="EMBL" id="WHSB02000001">
    <property type="protein sequence ID" value="MCQ4628478.1"/>
    <property type="molecule type" value="Genomic_DNA"/>
</dbReference>
<evidence type="ECO:0000256" key="1">
    <source>
        <dbReference type="ARBA" id="ARBA00005568"/>
    </source>
</evidence>
<dbReference type="Pfam" id="PF03328">
    <property type="entry name" value="HpcH_HpaI"/>
    <property type="match status" value="1"/>
</dbReference>
<accession>A0ABT1QZX3</accession>
<dbReference type="PANTHER" id="PTHR30502:SF0">
    <property type="entry name" value="PHOSPHOENOLPYRUVATE CARBOXYLASE FAMILY PROTEIN"/>
    <property type="match status" value="1"/>
</dbReference>
<dbReference type="SUPFAM" id="SSF51621">
    <property type="entry name" value="Phosphoenolpyruvate/pyruvate domain"/>
    <property type="match status" value="1"/>
</dbReference>
<dbReference type="RefSeq" id="WP_256114513.1">
    <property type="nucleotide sequence ID" value="NZ_WHSB02000001.1"/>
</dbReference>
<feature type="domain" description="HpcH/HpaI aldolase/citrate lyase" evidence="4">
    <location>
        <begin position="34"/>
        <end position="204"/>
    </location>
</feature>
<protein>
    <recommendedName>
        <fullName evidence="4">HpcH/HpaI aldolase/citrate lyase domain-containing protein</fullName>
    </recommendedName>
</protein>
<evidence type="ECO:0000256" key="2">
    <source>
        <dbReference type="ARBA" id="ARBA00022723"/>
    </source>
</evidence>
<organism evidence="5 6">
    <name type="scientific">Shinella lacus</name>
    <dbReference type="NCBI Taxonomy" id="2654216"/>
    <lineage>
        <taxon>Bacteria</taxon>
        <taxon>Pseudomonadati</taxon>
        <taxon>Pseudomonadota</taxon>
        <taxon>Alphaproteobacteria</taxon>
        <taxon>Hyphomicrobiales</taxon>
        <taxon>Rhizobiaceae</taxon>
        <taxon>Shinella</taxon>
    </lineage>
</organism>
<keyword evidence="6" id="KW-1185">Reference proteome</keyword>
<evidence type="ECO:0000256" key="3">
    <source>
        <dbReference type="ARBA" id="ARBA00023239"/>
    </source>
</evidence>
<dbReference type="Gene3D" id="3.20.20.60">
    <property type="entry name" value="Phosphoenolpyruvate-binding domains"/>
    <property type="match status" value="1"/>
</dbReference>
<keyword evidence="3" id="KW-0456">Lyase</keyword>
<comment type="similarity">
    <text evidence="1">Belongs to the HpcH/HpaI aldolase family.</text>
</comment>
<comment type="caution">
    <text evidence="5">The sequence shown here is derived from an EMBL/GenBank/DDBJ whole genome shotgun (WGS) entry which is preliminary data.</text>
</comment>
<evidence type="ECO:0000259" key="4">
    <source>
        <dbReference type="Pfam" id="PF03328"/>
    </source>
</evidence>
<keyword evidence="2" id="KW-0479">Metal-binding</keyword>
<dbReference type="InterPro" id="IPR015813">
    <property type="entry name" value="Pyrv/PenolPyrv_kinase-like_dom"/>
</dbReference>
<proteinExistence type="inferred from homology"/>
<dbReference type="InterPro" id="IPR050251">
    <property type="entry name" value="HpcH-HpaI_aldolase"/>
</dbReference>
<gene>
    <name evidence="5" type="ORF">GB927_000440</name>
</gene>
<evidence type="ECO:0000313" key="6">
    <source>
        <dbReference type="Proteomes" id="UP000996601"/>
    </source>
</evidence>
<reference evidence="5" key="1">
    <citation type="submission" date="2021-07" db="EMBL/GenBank/DDBJ databases">
        <title>Shinella sp. nov., a novel member of the genus Shinella from water.</title>
        <authorList>
            <person name="Deng Y."/>
        </authorList>
    </citation>
    <scope>NUCLEOTIDE SEQUENCE</scope>
    <source>
        <strain evidence="5">CPCC 100929</strain>
    </source>
</reference>